<sequence>MSSFKPDIFAGKVAFVTGGGSGICYGMTQALLAHGANATILGRREANIRDAAAKLTKDTGKECLGIAGDVRKPESLKAAIEATVKRFGRIDFVICGAAGNFLSPISGLSENAFKTVLEIDTMGTYNTIKATIGEVKKAKGAYIAISATLHYRGSVLQAHVSAAKAGIDALMNVVAVEYGPAGVRANVIAPGPIEGTEGVARLIPKDVIAETTKAIPSQRYGTIEDIGNAGVFLFSPAASYVNGAVLVVDGAQWHNSTTSKSVPYPDMFLEEGDTRSKIASRL</sequence>
<organism evidence="6 7">
    <name type="scientific">Leucosporidium creatinivorum</name>
    <dbReference type="NCBI Taxonomy" id="106004"/>
    <lineage>
        <taxon>Eukaryota</taxon>
        <taxon>Fungi</taxon>
        <taxon>Dikarya</taxon>
        <taxon>Basidiomycota</taxon>
        <taxon>Pucciniomycotina</taxon>
        <taxon>Microbotryomycetes</taxon>
        <taxon>Leucosporidiales</taxon>
        <taxon>Leucosporidium</taxon>
    </lineage>
</organism>
<dbReference type="PRINTS" id="PR00081">
    <property type="entry name" value="GDHRDH"/>
</dbReference>
<evidence type="ECO:0000313" key="6">
    <source>
        <dbReference type="EMBL" id="ORY87495.1"/>
    </source>
</evidence>
<dbReference type="OrthoDB" id="2136131at2759"/>
<evidence type="ECO:0000313" key="7">
    <source>
        <dbReference type="Proteomes" id="UP000193467"/>
    </source>
</evidence>
<comment type="caution">
    <text evidence="6">The sequence shown here is derived from an EMBL/GenBank/DDBJ whole genome shotgun (WGS) entry which is preliminary data.</text>
</comment>
<reference evidence="6 7" key="1">
    <citation type="submission" date="2016-07" db="EMBL/GenBank/DDBJ databases">
        <title>Pervasive Adenine N6-methylation of Active Genes in Fungi.</title>
        <authorList>
            <consortium name="DOE Joint Genome Institute"/>
            <person name="Mondo S.J."/>
            <person name="Dannebaum R.O."/>
            <person name="Kuo R.C."/>
            <person name="Labutti K."/>
            <person name="Haridas S."/>
            <person name="Kuo A."/>
            <person name="Salamov A."/>
            <person name="Ahrendt S.R."/>
            <person name="Lipzen A."/>
            <person name="Sullivan W."/>
            <person name="Andreopoulos W.B."/>
            <person name="Clum A."/>
            <person name="Lindquist E."/>
            <person name="Daum C."/>
            <person name="Ramamoorthy G.K."/>
            <person name="Gryganskyi A."/>
            <person name="Culley D."/>
            <person name="Magnuson J.K."/>
            <person name="James T.Y."/>
            <person name="O'Malley M.A."/>
            <person name="Stajich J.E."/>
            <person name="Spatafora J.W."/>
            <person name="Visel A."/>
            <person name="Grigoriev I.V."/>
        </authorList>
    </citation>
    <scope>NUCLEOTIDE SEQUENCE [LARGE SCALE GENOMIC DNA]</scope>
    <source>
        <strain evidence="6 7">62-1032</strain>
    </source>
</reference>
<keyword evidence="2" id="KW-0560">Oxidoreductase</keyword>
<dbReference type="EC" id="1.3.1.124" evidence="3"/>
<dbReference type="CDD" id="cd05369">
    <property type="entry name" value="TER_DECR_SDR_a"/>
    <property type="match status" value="1"/>
</dbReference>
<evidence type="ECO:0000256" key="1">
    <source>
        <dbReference type="ARBA" id="ARBA00022857"/>
    </source>
</evidence>
<dbReference type="InterPro" id="IPR045017">
    <property type="entry name" value="DECR2-like"/>
</dbReference>
<evidence type="ECO:0000256" key="3">
    <source>
        <dbReference type="ARBA" id="ARBA00026117"/>
    </source>
</evidence>
<evidence type="ECO:0000256" key="4">
    <source>
        <dbReference type="ARBA" id="ARBA00048009"/>
    </source>
</evidence>
<dbReference type="GO" id="GO:0009062">
    <property type="term" value="P:fatty acid catabolic process"/>
    <property type="evidence" value="ECO:0007669"/>
    <property type="project" value="InterPro"/>
</dbReference>
<dbReference type="EMBL" id="MCGR01000013">
    <property type="protein sequence ID" value="ORY87495.1"/>
    <property type="molecule type" value="Genomic_DNA"/>
</dbReference>
<dbReference type="InParanoid" id="A0A1Y2FXU2"/>
<comment type="catalytic activity">
    <reaction evidence="4">
        <text>a (2E,4E)-dienoyl-CoA + NADPH + H(+) = a 4,5-saturated-(3E)-enoyl-CoA + NADP(+)</text>
        <dbReference type="Rhea" id="RHEA:45912"/>
        <dbReference type="ChEBI" id="CHEBI:15378"/>
        <dbReference type="ChEBI" id="CHEBI:57783"/>
        <dbReference type="ChEBI" id="CHEBI:58349"/>
        <dbReference type="ChEBI" id="CHEBI:85101"/>
        <dbReference type="ChEBI" id="CHEBI:85493"/>
        <dbReference type="EC" id="1.3.1.124"/>
    </reaction>
</comment>
<protein>
    <recommendedName>
        <fullName evidence="3">2,4-dienoyl-CoA reductase [(3E)-enoyl-CoA-producing]</fullName>
        <ecNumber evidence="3">1.3.1.124</ecNumber>
    </recommendedName>
</protein>
<gene>
    <name evidence="6" type="ORF">BCR35DRAFT_289575</name>
</gene>
<dbReference type="GO" id="GO:0005777">
    <property type="term" value="C:peroxisome"/>
    <property type="evidence" value="ECO:0007669"/>
    <property type="project" value="TreeGrafter"/>
</dbReference>
<dbReference type="InterPro" id="IPR002347">
    <property type="entry name" value="SDR_fam"/>
</dbReference>
<dbReference type="PANTHER" id="PTHR43296:SF2">
    <property type="entry name" value="PEROXISOMAL 2,4-DIENOYL-COA REDUCTASE [(3E)-ENOYL-COA-PRODUCING]"/>
    <property type="match status" value="1"/>
</dbReference>
<name>A0A1Y2FXU2_9BASI</name>
<keyword evidence="7" id="KW-1185">Reference proteome</keyword>
<dbReference type="InterPro" id="IPR036291">
    <property type="entry name" value="NAD(P)-bd_dom_sf"/>
</dbReference>
<dbReference type="STRING" id="106004.A0A1Y2FXU2"/>
<dbReference type="Pfam" id="PF13561">
    <property type="entry name" value="adh_short_C2"/>
    <property type="match status" value="1"/>
</dbReference>
<proteinExistence type="predicted"/>
<evidence type="ECO:0000256" key="2">
    <source>
        <dbReference type="ARBA" id="ARBA00023002"/>
    </source>
</evidence>
<dbReference type="AlphaFoldDB" id="A0A1Y2FXU2"/>
<accession>A0A1Y2FXU2</accession>
<keyword evidence="1" id="KW-0521">NADP</keyword>
<evidence type="ECO:0000256" key="5">
    <source>
        <dbReference type="ARBA" id="ARBA00048340"/>
    </source>
</evidence>
<dbReference type="GO" id="GO:0008670">
    <property type="term" value="F:2,4-dienoyl-CoA reductase (NADPH) activity"/>
    <property type="evidence" value="ECO:0007669"/>
    <property type="project" value="InterPro"/>
</dbReference>
<dbReference type="Gene3D" id="3.40.50.720">
    <property type="entry name" value="NAD(P)-binding Rossmann-like Domain"/>
    <property type="match status" value="1"/>
</dbReference>
<dbReference type="Proteomes" id="UP000193467">
    <property type="component" value="Unassembled WGS sequence"/>
</dbReference>
<dbReference type="PANTHER" id="PTHR43296">
    <property type="entry name" value="PEROXISOMAL 2,4-DIENOYL-COA REDUCTASE"/>
    <property type="match status" value="1"/>
</dbReference>
<dbReference type="SUPFAM" id="SSF51735">
    <property type="entry name" value="NAD(P)-binding Rossmann-fold domains"/>
    <property type="match status" value="1"/>
</dbReference>
<comment type="catalytic activity">
    <reaction evidence="5">
        <text>a (2E,4Z)-dienoyl-CoA + NADPH + H(+) = a 4,5-saturated-(3E)-enoyl-CoA + NADP(+)</text>
        <dbReference type="Rhea" id="RHEA:61892"/>
        <dbReference type="ChEBI" id="CHEBI:15378"/>
        <dbReference type="ChEBI" id="CHEBI:57783"/>
        <dbReference type="ChEBI" id="CHEBI:58349"/>
        <dbReference type="ChEBI" id="CHEBI:85099"/>
        <dbReference type="ChEBI" id="CHEBI:85493"/>
        <dbReference type="EC" id="1.3.1.124"/>
    </reaction>
</comment>